<evidence type="ECO:0000256" key="7">
    <source>
        <dbReference type="ARBA" id="ARBA00022679"/>
    </source>
</evidence>
<organism evidence="13 14">
    <name type="scientific">Anthostomella pinea</name>
    <dbReference type="NCBI Taxonomy" id="933095"/>
    <lineage>
        <taxon>Eukaryota</taxon>
        <taxon>Fungi</taxon>
        <taxon>Dikarya</taxon>
        <taxon>Ascomycota</taxon>
        <taxon>Pezizomycotina</taxon>
        <taxon>Sordariomycetes</taxon>
        <taxon>Xylariomycetidae</taxon>
        <taxon>Xylariales</taxon>
        <taxon>Xylariaceae</taxon>
        <taxon>Anthostomella</taxon>
    </lineage>
</organism>
<dbReference type="SUPFAM" id="SSF55729">
    <property type="entry name" value="Acyl-CoA N-acyltransferases (Nat)"/>
    <property type="match status" value="1"/>
</dbReference>
<dbReference type="Proteomes" id="UP001295740">
    <property type="component" value="Unassembled WGS sequence"/>
</dbReference>
<keyword evidence="8" id="KW-0539">Nucleus</keyword>
<dbReference type="PANTHER" id="PTHR20531:SF1">
    <property type="entry name" value="N-ALPHA-ACETYLTRANSFERASE 40"/>
    <property type="match status" value="1"/>
</dbReference>
<protein>
    <recommendedName>
        <fullName evidence="5">N-alpha-acetyltransferase 40</fullName>
        <ecNumber evidence="4">2.3.1.257</ecNumber>
    </recommendedName>
</protein>
<keyword evidence="9" id="KW-0012">Acyltransferase</keyword>
<evidence type="ECO:0000256" key="8">
    <source>
        <dbReference type="ARBA" id="ARBA00023242"/>
    </source>
</evidence>
<name>A0AAI8V991_9PEZI</name>
<gene>
    <name evidence="13" type="ORF">KHLLAP_LOCUS623</name>
</gene>
<comment type="catalytic activity">
    <reaction evidence="11">
        <text>N-terminal L-seryl-[histone H4] + acetyl-CoA = N-terminal N(alpha)-acetyl-L-seryl-[histone H4] + CoA + H(+)</text>
        <dbReference type="Rhea" id="RHEA:50596"/>
        <dbReference type="Rhea" id="RHEA-COMP:12740"/>
        <dbReference type="Rhea" id="RHEA-COMP:12743"/>
        <dbReference type="ChEBI" id="CHEBI:15378"/>
        <dbReference type="ChEBI" id="CHEBI:57287"/>
        <dbReference type="ChEBI" id="CHEBI:57288"/>
        <dbReference type="ChEBI" id="CHEBI:64738"/>
        <dbReference type="ChEBI" id="CHEBI:83690"/>
        <dbReference type="EC" id="2.3.1.257"/>
    </reaction>
</comment>
<dbReference type="Gene3D" id="3.40.630.30">
    <property type="match status" value="1"/>
</dbReference>
<evidence type="ECO:0000256" key="9">
    <source>
        <dbReference type="ARBA" id="ARBA00023315"/>
    </source>
</evidence>
<dbReference type="GO" id="GO:0005737">
    <property type="term" value="C:cytoplasm"/>
    <property type="evidence" value="ECO:0007669"/>
    <property type="project" value="UniProtKB-SubCell"/>
</dbReference>
<evidence type="ECO:0000313" key="13">
    <source>
        <dbReference type="EMBL" id="CAJ2500155.1"/>
    </source>
</evidence>
<keyword evidence="6" id="KW-0963">Cytoplasm</keyword>
<keyword evidence="14" id="KW-1185">Reference proteome</keyword>
<evidence type="ECO:0000313" key="14">
    <source>
        <dbReference type="Proteomes" id="UP001295740"/>
    </source>
</evidence>
<dbReference type="InterPro" id="IPR039949">
    <property type="entry name" value="NAA40"/>
</dbReference>
<evidence type="ECO:0000256" key="5">
    <source>
        <dbReference type="ARBA" id="ARBA00015043"/>
    </source>
</evidence>
<comment type="subcellular location">
    <subcellularLocation>
        <location evidence="2">Cytoplasm</location>
    </subcellularLocation>
    <subcellularLocation>
        <location evidence="1">Nucleus</location>
    </subcellularLocation>
</comment>
<feature type="domain" description="N-acetyltransferase" evidence="12">
    <location>
        <begin position="169"/>
        <end position="332"/>
    </location>
</feature>
<evidence type="ECO:0000256" key="1">
    <source>
        <dbReference type="ARBA" id="ARBA00004123"/>
    </source>
</evidence>
<dbReference type="PANTHER" id="PTHR20531">
    <property type="entry name" value="N-ALPHA-ACETYLTRANSFERASE 40"/>
    <property type="match status" value="1"/>
</dbReference>
<proteinExistence type="inferred from homology"/>
<dbReference type="EMBL" id="CAUWAG010000003">
    <property type="protein sequence ID" value="CAJ2500155.1"/>
    <property type="molecule type" value="Genomic_DNA"/>
</dbReference>
<keyword evidence="7" id="KW-0808">Transferase</keyword>
<dbReference type="Pfam" id="PF00583">
    <property type="entry name" value="Acetyltransf_1"/>
    <property type="match status" value="1"/>
</dbReference>
<dbReference type="GO" id="GO:0043998">
    <property type="term" value="F:histone H2A acetyltransferase activity"/>
    <property type="evidence" value="ECO:0007669"/>
    <property type="project" value="InterPro"/>
</dbReference>
<accession>A0AAI8V991</accession>
<evidence type="ECO:0000256" key="6">
    <source>
        <dbReference type="ARBA" id="ARBA00022490"/>
    </source>
</evidence>
<evidence type="ECO:0000256" key="10">
    <source>
        <dbReference type="ARBA" id="ARBA00047821"/>
    </source>
</evidence>
<dbReference type="GO" id="GO:1990189">
    <property type="term" value="F:protein N-terminal-serine acetyltransferase activity"/>
    <property type="evidence" value="ECO:0007669"/>
    <property type="project" value="UniProtKB-EC"/>
</dbReference>
<dbReference type="GO" id="GO:0005634">
    <property type="term" value="C:nucleus"/>
    <property type="evidence" value="ECO:0007669"/>
    <property type="project" value="UniProtKB-SubCell"/>
</dbReference>
<evidence type="ECO:0000256" key="2">
    <source>
        <dbReference type="ARBA" id="ARBA00004496"/>
    </source>
</evidence>
<evidence type="ECO:0000256" key="11">
    <source>
        <dbReference type="ARBA" id="ARBA00049524"/>
    </source>
</evidence>
<sequence length="341" mass="36981">MPRRRTPRRSQPVDIPLHALPLRLARRQQVAYLAQVGDAAVALELGAREAARIGAVRRVGDAPRAAQDGAVEREGAGALEELRAAQGCAAQPALVGRACGGGIASGCGDGGAQLGCCYLDGAHVAVCSIVDTLESEKRAAHAKISLSSEQSWTEWTNPKTQAIFSLSLVRAGNLSQEDLKACFDLIEETSRADYEPSSFGWKPSKKLAEMKSPDLRYILVKDVEGGGIRGFTSLMPTFEEGEPVVYCYEIHLKPELQGTGLGKLLMSFQERVAANTPPIKKVMLTCFVSNNQALGFYRKFGFETDRISPEPRKLRFGKLFVPDYVIMSKVVETSRLPGTSP</sequence>
<comment type="catalytic activity">
    <reaction evidence="10">
        <text>N-terminal L-seryl-[histone H2A] + acetyl-CoA = N-terminal N(alpha)-acetyl-L-seryl-[histone H2A] + CoA + H(+)</text>
        <dbReference type="Rhea" id="RHEA:50600"/>
        <dbReference type="Rhea" id="RHEA-COMP:12742"/>
        <dbReference type="Rhea" id="RHEA-COMP:12744"/>
        <dbReference type="ChEBI" id="CHEBI:15378"/>
        <dbReference type="ChEBI" id="CHEBI:57287"/>
        <dbReference type="ChEBI" id="CHEBI:57288"/>
        <dbReference type="ChEBI" id="CHEBI:64738"/>
        <dbReference type="ChEBI" id="CHEBI:83690"/>
        <dbReference type="EC" id="2.3.1.257"/>
    </reaction>
</comment>
<dbReference type="PROSITE" id="PS51186">
    <property type="entry name" value="GNAT"/>
    <property type="match status" value="1"/>
</dbReference>
<comment type="caution">
    <text evidence="13">The sequence shown here is derived from an EMBL/GenBank/DDBJ whole genome shotgun (WGS) entry which is preliminary data.</text>
</comment>
<dbReference type="InterPro" id="IPR000182">
    <property type="entry name" value="GNAT_dom"/>
</dbReference>
<comment type="similarity">
    <text evidence="3">Belongs to the acetyltransferase family. NAA40 subfamily.</text>
</comment>
<evidence type="ECO:0000259" key="12">
    <source>
        <dbReference type="PROSITE" id="PS51186"/>
    </source>
</evidence>
<dbReference type="InterPro" id="IPR016181">
    <property type="entry name" value="Acyl_CoA_acyltransferase"/>
</dbReference>
<dbReference type="AlphaFoldDB" id="A0AAI8V991"/>
<evidence type="ECO:0000256" key="3">
    <source>
        <dbReference type="ARBA" id="ARBA00008870"/>
    </source>
</evidence>
<dbReference type="GO" id="GO:0010485">
    <property type="term" value="F:histone H4 acetyltransferase activity"/>
    <property type="evidence" value="ECO:0007669"/>
    <property type="project" value="InterPro"/>
</dbReference>
<reference evidence="13" key="1">
    <citation type="submission" date="2023-10" db="EMBL/GenBank/DDBJ databases">
        <authorList>
            <person name="Hackl T."/>
        </authorList>
    </citation>
    <scope>NUCLEOTIDE SEQUENCE</scope>
</reference>
<evidence type="ECO:0000256" key="4">
    <source>
        <dbReference type="ARBA" id="ARBA00012950"/>
    </source>
</evidence>
<dbReference type="EC" id="2.3.1.257" evidence="4"/>